<evidence type="ECO:0000313" key="4">
    <source>
        <dbReference type="Proteomes" id="UP000199603"/>
    </source>
</evidence>
<keyword evidence="4" id="KW-1185">Reference proteome</keyword>
<evidence type="ECO:0000259" key="2">
    <source>
        <dbReference type="Pfam" id="PF13609"/>
    </source>
</evidence>
<evidence type="ECO:0000256" key="1">
    <source>
        <dbReference type="SAM" id="SignalP"/>
    </source>
</evidence>
<dbReference type="InterPro" id="IPR023614">
    <property type="entry name" value="Porin_dom_sf"/>
</dbReference>
<feature type="chain" id="PRO_5011443414" evidence="1">
    <location>
        <begin position="22"/>
        <end position="374"/>
    </location>
</feature>
<feature type="signal peptide" evidence="1">
    <location>
        <begin position="1"/>
        <end position="21"/>
    </location>
</feature>
<protein>
    <submittedName>
        <fullName evidence="3">Outer membrane protein (Porin)</fullName>
    </submittedName>
</protein>
<dbReference type="GO" id="GO:0015288">
    <property type="term" value="F:porin activity"/>
    <property type="evidence" value="ECO:0007669"/>
    <property type="project" value="InterPro"/>
</dbReference>
<proteinExistence type="predicted"/>
<dbReference type="AlphaFoldDB" id="A0A1G6S6Z4"/>
<dbReference type="SUPFAM" id="SSF56935">
    <property type="entry name" value="Porins"/>
    <property type="match status" value="1"/>
</dbReference>
<accession>A0A1G6S6Z4</accession>
<gene>
    <name evidence="3" type="ORF">SAMN04488509_101347</name>
</gene>
<dbReference type="EMBL" id="FNAG01000001">
    <property type="protein sequence ID" value="SDD12638.1"/>
    <property type="molecule type" value="Genomic_DNA"/>
</dbReference>
<reference evidence="3 4" key="1">
    <citation type="submission" date="2016-10" db="EMBL/GenBank/DDBJ databases">
        <authorList>
            <person name="de Groot N.N."/>
        </authorList>
    </citation>
    <scope>NUCLEOTIDE SEQUENCE [LARGE SCALE GENOMIC DNA]</scope>
    <source>
        <strain evidence="3 4">DSM 16957</strain>
    </source>
</reference>
<evidence type="ECO:0000313" key="3">
    <source>
        <dbReference type="EMBL" id="SDD12638.1"/>
    </source>
</evidence>
<dbReference type="GO" id="GO:0016020">
    <property type="term" value="C:membrane"/>
    <property type="evidence" value="ECO:0007669"/>
    <property type="project" value="InterPro"/>
</dbReference>
<feature type="domain" description="Porin" evidence="2">
    <location>
        <begin position="9"/>
        <end position="356"/>
    </location>
</feature>
<dbReference type="STRING" id="265719.SAMN04488509_101347"/>
<name>A0A1G6S6Z4_9GAMM</name>
<dbReference type="RefSeq" id="WP_143006515.1">
    <property type="nucleotide sequence ID" value="NZ_FNAG01000001.1"/>
</dbReference>
<dbReference type="OrthoDB" id="197869at2"/>
<keyword evidence="1" id="KW-0732">Signal</keyword>
<sequence>MLKPLVCALGMALLFPSLASAEVSVSGFGQVIAGQTTGSNTVFPNGYDEDLDFERGSLFAVQVSADLSERVSATGQIVAQGSEDFDADFAWAYVGIKLDHGFNLTLGRQRTPLYRYSDFLDVGYAYPWVFAPRAVYNLTFNNADGASLGWNHAFGSWFSQAKVFYGSFDGSLGGQDRGTLDQFAGVSWDLNHDSWLNLRAAYFQADVDLQYAALTPLIGALNQFGLPETARLIAPSEDKGRFKNVGFEIDRNNWLLIGEWVETRVKDSVIPDIDNMYVTAGYRFGNVMPHLTWGTRDGEALMQILDTVPAQHPLFGTVAAVVASQGLDDTYTGVGLRWDFARNVAFKADYVRYRSDIAGRQDANLIAAGVVFTY</sequence>
<organism evidence="3 4">
    <name type="scientific">Aquimonas voraii</name>
    <dbReference type="NCBI Taxonomy" id="265719"/>
    <lineage>
        <taxon>Bacteria</taxon>
        <taxon>Pseudomonadati</taxon>
        <taxon>Pseudomonadota</taxon>
        <taxon>Gammaproteobacteria</taxon>
        <taxon>Lysobacterales</taxon>
        <taxon>Lysobacteraceae</taxon>
        <taxon>Aquimonas</taxon>
    </lineage>
</organism>
<dbReference type="Pfam" id="PF13609">
    <property type="entry name" value="Porin_4"/>
    <property type="match status" value="1"/>
</dbReference>
<dbReference type="InterPro" id="IPR033900">
    <property type="entry name" value="Gram_neg_porin_domain"/>
</dbReference>
<dbReference type="Gene3D" id="2.40.160.10">
    <property type="entry name" value="Porin"/>
    <property type="match status" value="1"/>
</dbReference>
<dbReference type="Proteomes" id="UP000199603">
    <property type="component" value="Unassembled WGS sequence"/>
</dbReference>